<evidence type="ECO:0000256" key="1">
    <source>
        <dbReference type="SAM" id="SignalP"/>
    </source>
</evidence>
<accession>A0A1U7JF89</accession>
<dbReference type="RefSeq" id="WP_028481679.1">
    <property type="nucleotide sequence ID" value="NZ_LVVZ01000020.1"/>
</dbReference>
<sequence>MKKTLTVAFVGAAMISSAASAQSAFLTDANELCLSIIEGASIEEMGFTPSAEATEVPFMTEAYEGKLTGVDVRIDLGERFGAPMCDVNAPEASVQDYEAIHADLVDNFGVRGVNYDNPSSSTGYRGEIWADKEAMSGPIEDMQINGTELTSVFVQYAKSGFMQTGGRAGVILSYQAR</sequence>
<dbReference type="Proteomes" id="UP000185783">
    <property type="component" value="Unassembled WGS sequence"/>
</dbReference>
<keyword evidence="1" id="KW-0732">Signal</keyword>
<organism evidence="2 3">
    <name type="scientific">Pseudovibrio exalbescens</name>
    <dbReference type="NCBI Taxonomy" id="197461"/>
    <lineage>
        <taxon>Bacteria</taxon>
        <taxon>Pseudomonadati</taxon>
        <taxon>Pseudomonadota</taxon>
        <taxon>Alphaproteobacteria</taxon>
        <taxon>Hyphomicrobiales</taxon>
        <taxon>Stappiaceae</taxon>
        <taxon>Pseudovibrio</taxon>
    </lineage>
</organism>
<keyword evidence="3" id="KW-1185">Reference proteome</keyword>
<dbReference type="EMBL" id="LVVZ01000020">
    <property type="protein sequence ID" value="OKL43311.1"/>
    <property type="molecule type" value="Genomic_DNA"/>
</dbReference>
<name>A0A1U7JF89_9HYPH</name>
<feature type="signal peptide" evidence="1">
    <location>
        <begin position="1"/>
        <end position="21"/>
    </location>
</feature>
<comment type="caution">
    <text evidence="2">The sequence shown here is derived from an EMBL/GenBank/DDBJ whole genome shotgun (WGS) entry which is preliminary data.</text>
</comment>
<dbReference type="AlphaFoldDB" id="A0A1U7JF89"/>
<evidence type="ECO:0000313" key="2">
    <source>
        <dbReference type="EMBL" id="OKL43311.1"/>
    </source>
</evidence>
<proteinExistence type="predicted"/>
<protein>
    <submittedName>
        <fullName evidence="2">Uncharacterized protein</fullName>
    </submittedName>
</protein>
<evidence type="ECO:0000313" key="3">
    <source>
        <dbReference type="Proteomes" id="UP000185783"/>
    </source>
</evidence>
<gene>
    <name evidence="2" type="ORF">A3843_13875</name>
</gene>
<feature type="chain" id="PRO_5010558330" evidence="1">
    <location>
        <begin position="22"/>
        <end position="177"/>
    </location>
</feature>
<reference evidence="2 3" key="1">
    <citation type="submission" date="2016-03" db="EMBL/GenBank/DDBJ databases">
        <title>Genome sequence of Nesiotobacter sp. nov., a moderately halophilic alphaproteobacterium isolated from the Yellow Sea, China.</title>
        <authorList>
            <person name="Zhang G."/>
            <person name="Zhang R."/>
        </authorList>
    </citation>
    <scope>NUCLEOTIDE SEQUENCE [LARGE SCALE GENOMIC DNA]</scope>
    <source>
        <strain evidence="2 3">WB1-6</strain>
    </source>
</reference>